<feature type="transmembrane region" description="Helical" evidence="1">
    <location>
        <begin position="118"/>
        <end position="138"/>
    </location>
</feature>
<accession>A0AAV5TYR0</accession>
<keyword evidence="1" id="KW-0472">Membrane</keyword>
<feature type="transmembrane region" description="Helical" evidence="1">
    <location>
        <begin position="58"/>
        <end position="75"/>
    </location>
</feature>
<comment type="caution">
    <text evidence="2">The sequence shown here is derived from an EMBL/GenBank/DDBJ whole genome shotgun (WGS) entry which is preliminary data.</text>
</comment>
<evidence type="ECO:0000256" key="1">
    <source>
        <dbReference type="SAM" id="Phobius"/>
    </source>
</evidence>
<name>A0AAV5TYR0_9BILA</name>
<dbReference type="Proteomes" id="UP001432027">
    <property type="component" value="Unassembled WGS sequence"/>
</dbReference>
<protein>
    <recommendedName>
        <fullName evidence="4">G protein-coupled receptor</fullName>
    </recommendedName>
</protein>
<dbReference type="AlphaFoldDB" id="A0AAV5TYR0"/>
<dbReference type="EMBL" id="BTSX01000005">
    <property type="protein sequence ID" value="GMS99401.1"/>
    <property type="molecule type" value="Genomic_DNA"/>
</dbReference>
<keyword evidence="3" id="KW-1185">Reference proteome</keyword>
<sequence length="167" mass="19376">MFSSSGTKEQYPNGLWQNNRGFQYFYFPRVNIGCSCVGYLLFGLILLSCHKKGVLRKYMHDVLLILAFAWITDLLETAKHFYLLPHWHEDVTIYNEKGTGIEQHYWSRSTSLETCTLAGFWLTYLHYLITYVHAIVAYRRFLIDYRGQDVSVSTIYIGIGAVLGLNV</sequence>
<keyword evidence="1" id="KW-0812">Transmembrane</keyword>
<feature type="non-terminal residue" evidence="2">
    <location>
        <position position="167"/>
    </location>
</feature>
<proteinExistence type="predicted"/>
<organism evidence="2 3">
    <name type="scientific">Pristionchus entomophagus</name>
    <dbReference type="NCBI Taxonomy" id="358040"/>
    <lineage>
        <taxon>Eukaryota</taxon>
        <taxon>Metazoa</taxon>
        <taxon>Ecdysozoa</taxon>
        <taxon>Nematoda</taxon>
        <taxon>Chromadorea</taxon>
        <taxon>Rhabditida</taxon>
        <taxon>Rhabditina</taxon>
        <taxon>Diplogasteromorpha</taxon>
        <taxon>Diplogasteroidea</taxon>
        <taxon>Neodiplogasteridae</taxon>
        <taxon>Pristionchus</taxon>
    </lineage>
</organism>
<gene>
    <name evidence="2" type="ORF">PENTCL1PPCAC_21576</name>
</gene>
<feature type="transmembrane region" description="Helical" evidence="1">
    <location>
        <begin position="26"/>
        <end position="46"/>
    </location>
</feature>
<evidence type="ECO:0000313" key="3">
    <source>
        <dbReference type="Proteomes" id="UP001432027"/>
    </source>
</evidence>
<keyword evidence="1" id="KW-1133">Transmembrane helix</keyword>
<evidence type="ECO:0000313" key="2">
    <source>
        <dbReference type="EMBL" id="GMS99401.1"/>
    </source>
</evidence>
<reference evidence="2" key="1">
    <citation type="submission" date="2023-10" db="EMBL/GenBank/DDBJ databases">
        <title>Genome assembly of Pristionchus species.</title>
        <authorList>
            <person name="Yoshida K."/>
            <person name="Sommer R.J."/>
        </authorList>
    </citation>
    <scope>NUCLEOTIDE SEQUENCE</scope>
    <source>
        <strain evidence="2">RS0144</strain>
    </source>
</reference>
<evidence type="ECO:0008006" key="4">
    <source>
        <dbReference type="Google" id="ProtNLM"/>
    </source>
</evidence>